<feature type="non-terminal residue" evidence="1">
    <location>
        <position position="54"/>
    </location>
</feature>
<dbReference type="Proteomes" id="UP001233999">
    <property type="component" value="Unassembled WGS sequence"/>
</dbReference>
<dbReference type="AlphaFoldDB" id="A0AAD8ADM9"/>
<comment type="caution">
    <text evidence="1">The sequence shown here is derived from an EMBL/GenBank/DDBJ whole genome shotgun (WGS) entry which is preliminary data.</text>
</comment>
<evidence type="ECO:0000313" key="2">
    <source>
        <dbReference type="Proteomes" id="UP001233999"/>
    </source>
</evidence>
<reference evidence="1" key="1">
    <citation type="journal article" date="2023" name="IScience">
        <title>Live-bearing cockroach genome reveals convergent evolutionary mechanisms linked to viviparity in insects and beyond.</title>
        <authorList>
            <person name="Fouks B."/>
            <person name="Harrison M.C."/>
            <person name="Mikhailova A.A."/>
            <person name="Marchal E."/>
            <person name="English S."/>
            <person name="Carruthers M."/>
            <person name="Jennings E.C."/>
            <person name="Chiamaka E.L."/>
            <person name="Frigard R.A."/>
            <person name="Pippel M."/>
            <person name="Attardo G.M."/>
            <person name="Benoit J.B."/>
            <person name="Bornberg-Bauer E."/>
            <person name="Tobe S.S."/>
        </authorList>
    </citation>
    <scope>NUCLEOTIDE SEQUENCE</scope>
    <source>
        <strain evidence="1">Stay&amp;Tobe</strain>
    </source>
</reference>
<dbReference type="EMBL" id="JASPKZ010001904">
    <property type="protein sequence ID" value="KAJ9597049.1"/>
    <property type="molecule type" value="Genomic_DNA"/>
</dbReference>
<accession>A0AAD8ADM9</accession>
<reference evidence="1" key="2">
    <citation type="submission" date="2023-05" db="EMBL/GenBank/DDBJ databases">
        <authorList>
            <person name="Fouks B."/>
        </authorList>
    </citation>
    <scope>NUCLEOTIDE SEQUENCE</scope>
    <source>
        <strain evidence="1">Stay&amp;Tobe</strain>
        <tissue evidence="1">Testes</tissue>
    </source>
</reference>
<gene>
    <name evidence="1" type="ORF">L9F63_027061</name>
</gene>
<proteinExistence type="predicted"/>
<evidence type="ECO:0000313" key="1">
    <source>
        <dbReference type="EMBL" id="KAJ9597049.1"/>
    </source>
</evidence>
<organism evidence="1 2">
    <name type="scientific">Diploptera punctata</name>
    <name type="common">Pacific beetle cockroach</name>
    <dbReference type="NCBI Taxonomy" id="6984"/>
    <lineage>
        <taxon>Eukaryota</taxon>
        <taxon>Metazoa</taxon>
        <taxon>Ecdysozoa</taxon>
        <taxon>Arthropoda</taxon>
        <taxon>Hexapoda</taxon>
        <taxon>Insecta</taxon>
        <taxon>Pterygota</taxon>
        <taxon>Neoptera</taxon>
        <taxon>Polyneoptera</taxon>
        <taxon>Dictyoptera</taxon>
        <taxon>Blattodea</taxon>
        <taxon>Blaberoidea</taxon>
        <taxon>Blaberidae</taxon>
        <taxon>Diplopterinae</taxon>
        <taxon>Diploptera</taxon>
    </lineage>
</organism>
<keyword evidence="2" id="KW-1185">Reference proteome</keyword>
<protein>
    <submittedName>
        <fullName evidence="1">Uncharacterized protein</fullName>
    </submittedName>
</protein>
<name>A0AAD8ADM9_DIPPU</name>
<sequence length="54" mass="6435">VISCIGVIVCLMVIYTHCYTRMKDFVIGENDFQIYCIYWYISGSRVHVDEFYLN</sequence>
<feature type="non-terminal residue" evidence="1">
    <location>
        <position position="1"/>
    </location>
</feature>